<evidence type="ECO:0000256" key="1">
    <source>
        <dbReference type="SAM" id="MobiDB-lite"/>
    </source>
</evidence>
<evidence type="ECO:0000313" key="3">
    <source>
        <dbReference type="Proteomes" id="UP000244005"/>
    </source>
</evidence>
<dbReference type="AlphaFoldDB" id="A0A2R6W630"/>
<name>A0A2R6W630_MARPO</name>
<gene>
    <name evidence="2" type="ORF">MARPO_0144s0026</name>
</gene>
<dbReference type="Proteomes" id="UP000244005">
    <property type="component" value="Unassembled WGS sequence"/>
</dbReference>
<keyword evidence="3" id="KW-1185">Reference proteome</keyword>
<proteinExistence type="predicted"/>
<reference evidence="3" key="1">
    <citation type="journal article" date="2017" name="Cell">
        <title>Insights into land plant evolution garnered from the Marchantia polymorpha genome.</title>
        <authorList>
            <person name="Bowman J.L."/>
            <person name="Kohchi T."/>
            <person name="Yamato K.T."/>
            <person name="Jenkins J."/>
            <person name="Shu S."/>
            <person name="Ishizaki K."/>
            <person name="Yamaoka S."/>
            <person name="Nishihama R."/>
            <person name="Nakamura Y."/>
            <person name="Berger F."/>
            <person name="Adam C."/>
            <person name="Aki S.S."/>
            <person name="Althoff F."/>
            <person name="Araki T."/>
            <person name="Arteaga-Vazquez M.A."/>
            <person name="Balasubrmanian S."/>
            <person name="Barry K."/>
            <person name="Bauer D."/>
            <person name="Boehm C.R."/>
            <person name="Briginshaw L."/>
            <person name="Caballero-Perez J."/>
            <person name="Catarino B."/>
            <person name="Chen F."/>
            <person name="Chiyoda S."/>
            <person name="Chovatia M."/>
            <person name="Davies K.M."/>
            <person name="Delmans M."/>
            <person name="Demura T."/>
            <person name="Dierschke T."/>
            <person name="Dolan L."/>
            <person name="Dorantes-Acosta A.E."/>
            <person name="Eklund D.M."/>
            <person name="Florent S.N."/>
            <person name="Flores-Sandoval E."/>
            <person name="Fujiyama A."/>
            <person name="Fukuzawa H."/>
            <person name="Galik B."/>
            <person name="Grimanelli D."/>
            <person name="Grimwood J."/>
            <person name="Grossniklaus U."/>
            <person name="Hamada T."/>
            <person name="Haseloff J."/>
            <person name="Hetherington A.J."/>
            <person name="Higo A."/>
            <person name="Hirakawa Y."/>
            <person name="Hundley H.N."/>
            <person name="Ikeda Y."/>
            <person name="Inoue K."/>
            <person name="Inoue S.I."/>
            <person name="Ishida S."/>
            <person name="Jia Q."/>
            <person name="Kakita M."/>
            <person name="Kanazawa T."/>
            <person name="Kawai Y."/>
            <person name="Kawashima T."/>
            <person name="Kennedy M."/>
            <person name="Kinose K."/>
            <person name="Kinoshita T."/>
            <person name="Kohara Y."/>
            <person name="Koide E."/>
            <person name="Komatsu K."/>
            <person name="Kopischke S."/>
            <person name="Kubo M."/>
            <person name="Kyozuka J."/>
            <person name="Lagercrantz U."/>
            <person name="Lin S.S."/>
            <person name="Lindquist E."/>
            <person name="Lipzen A.M."/>
            <person name="Lu C.W."/>
            <person name="De Luna E."/>
            <person name="Martienssen R.A."/>
            <person name="Minamino N."/>
            <person name="Mizutani M."/>
            <person name="Mizutani M."/>
            <person name="Mochizuki N."/>
            <person name="Monte I."/>
            <person name="Mosher R."/>
            <person name="Nagasaki H."/>
            <person name="Nakagami H."/>
            <person name="Naramoto S."/>
            <person name="Nishitani K."/>
            <person name="Ohtani M."/>
            <person name="Okamoto T."/>
            <person name="Okumura M."/>
            <person name="Phillips J."/>
            <person name="Pollak B."/>
            <person name="Reinders A."/>
            <person name="Rovekamp M."/>
            <person name="Sano R."/>
            <person name="Sawa S."/>
            <person name="Schmid M.W."/>
            <person name="Shirakawa M."/>
            <person name="Solano R."/>
            <person name="Spunde A."/>
            <person name="Suetsugu N."/>
            <person name="Sugano S."/>
            <person name="Sugiyama A."/>
            <person name="Sun R."/>
            <person name="Suzuki Y."/>
            <person name="Takenaka M."/>
            <person name="Takezawa D."/>
            <person name="Tomogane H."/>
            <person name="Tsuzuki M."/>
            <person name="Ueda T."/>
            <person name="Umeda M."/>
            <person name="Ward J.M."/>
            <person name="Watanabe Y."/>
            <person name="Yazaki K."/>
            <person name="Yokoyama R."/>
            <person name="Yoshitake Y."/>
            <person name="Yotsui I."/>
            <person name="Zachgo S."/>
            <person name="Schmutz J."/>
        </authorList>
    </citation>
    <scope>NUCLEOTIDE SEQUENCE [LARGE SCALE GENOMIC DNA]</scope>
    <source>
        <strain evidence="3">Tak-1</strain>
    </source>
</reference>
<feature type="region of interest" description="Disordered" evidence="1">
    <location>
        <begin position="1"/>
        <end position="28"/>
    </location>
</feature>
<dbReference type="Gramene" id="Mp6g16870.1">
    <property type="protein sequence ID" value="Mp6g16870.1.cds"/>
    <property type="gene ID" value="Mp6g16870"/>
</dbReference>
<accession>A0A2R6W630</accession>
<organism evidence="2 3">
    <name type="scientific">Marchantia polymorpha</name>
    <name type="common">Common liverwort</name>
    <name type="synonym">Marchantia aquatica</name>
    <dbReference type="NCBI Taxonomy" id="3197"/>
    <lineage>
        <taxon>Eukaryota</taxon>
        <taxon>Viridiplantae</taxon>
        <taxon>Streptophyta</taxon>
        <taxon>Embryophyta</taxon>
        <taxon>Marchantiophyta</taxon>
        <taxon>Marchantiopsida</taxon>
        <taxon>Marchantiidae</taxon>
        <taxon>Marchantiales</taxon>
        <taxon>Marchantiaceae</taxon>
        <taxon>Marchantia</taxon>
    </lineage>
</organism>
<evidence type="ECO:0000313" key="2">
    <source>
        <dbReference type="EMBL" id="PTQ29309.1"/>
    </source>
</evidence>
<dbReference type="EMBL" id="KZ772814">
    <property type="protein sequence ID" value="PTQ29309.1"/>
    <property type="molecule type" value="Genomic_DNA"/>
</dbReference>
<protein>
    <submittedName>
        <fullName evidence="2">Uncharacterized protein</fullName>
    </submittedName>
</protein>
<feature type="compositionally biased region" description="Basic and acidic residues" evidence="1">
    <location>
        <begin position="1"/>
        <end position="24"/>
    </location>
</feature>
<sequence length="115" mass="12413">MASFRDARGEARVVGRDGTGRDQNPKPLAGWISVARGVIAPASRVDGKWDEEALARGWFQKPSDFADRGANGPALRCSSVGFLSRTRTLLLTTNAEQILTFLSDLAVLRSVAPRS</sequence>